<proteinExistence type="predicted"/>
<dbReference type="Proteomes" id="UP001548713">
    <property type="component" value="Unassembled WGS sequence"/>
</dbReference>
<gene>
    <name evidence="1" type="ORF">ABVV53_01850</name>
</gene>
<dbReference type="EMBL" id="JBEWLY010000007">
    <property type="protein sequence ID" value="MET1754211.1"/>
    <property type="molecule type" value="Genomic_DNA"/>
</dbReference>
<dbReference type="RefSeq" id="WP_353982620.1">
    <property type="nucleotide sequence ID" value="NZ_JBEWLY010000007.1"/>
</dbReference>
<evidence type="ECO:0000313" key="2">
    <source>
        <dbReference type="Proteomes" id="UP001548713"/>
    </source>
</evidence>
<reference evidence="1 2" key="1">
    <citation type="submission" date="2024-07" db="EMBL/GenBank/DDBJ databases">
        <title>Novosphingobium kalidii RD2P27.</title>
        <authorList>
            <person name="Sun J.-Q."/>
        </authorList>
    </citation>
    <scope>NUCLEOTIDE SEQUENCE [LARGE SCALE GENOMIC DNA]</scope>
    <source>
        <strain evidence="1 2">RD2P27</strain>
    </source>
</reference>
<sequence length="77" mass="8863">MAQYLAVDEFKRVGAYLEELDYNSHCEFLTPWAASDTRFEMTEYHSNEVGKRLVPGDRGRALSRQQTTTFGQWAVDA</sequence>
<comment type="caution">
    <text evidence="1">The sequence shown here is derived from an EMBL/GenBank/DDBJ whole genome shotgun (WGS) entry which is preliminary data.</text>
</comment>
<name>A0ABV2CX92_9SPHN</name>
<protein>
    <submittedName>
        <fullName evidence="1">Uncharacterized protein</fullName>
    </submittedName>
</protein>
<evidence type="ECO:0000313" key="1">
    <source>
        <dbReference type="EMBL" id="MET1754211.1"/>
    </source>
</evidence>
<accession>A0ABV2CX92</accession>
<organism evidence="1 2">
    <name type="scientific">Novosphingobium kalidii</name>
    <dbReference type="NCBI Taxonomy" id="3230299"/>
    <lineage>
        <taxon>Bacteria</taxon>
        <taxon>Pseudomonadati</taxon>
        <taxon>Pseudomonadota</taxon>
        <taxon>Alphaproteobacteria</taxon>
        <taxon>Sphingomonadales</taxon>
        <taxon>Sphingomonadaceae</taxon>
        <taxon>Novosphingobium</taxon>
    </lineage>
</organism>
<keyword evidence="2" id="KW-1185">Reference proteome</keyword>